<keyword evidence="2" id="KW-1133">Transmembrane helix</keyword>
<protein>
    <submittedName>
        <fullName evidence="3">Uncharacterized protein</fullName>
    </submittedName>
</protein>
<proteinExistence type="predicted"/>
<evidence type="ECO:0000313" key="3">
    <source>
        <dbReference type="EMBL" id="KAG6479259.1"/>
    </source>
</evidence>
<keyword evidence="2" id="KW-0472">Membrane</keyword>
<dbReference type="EMBL" id="JACMSC010000017">
    <property type="protein sequence ID" value="KAG6479259.1"/>
    <property type="molecule type" value="Genomic_DNA"/>
</dbReference>
<feature type="region of interest" description="Disordered" evidence="1">
    <location>
        <begin position="114"/>
        <end position="133"/>
    </location>
</feature>
<dbReference type="Proteomes" id="UP000734854">
    <property type="component" value="Unassembled WGS sequence"/>
</dbReference>
<feature type="transmembrane region" description="Helical" evidence="2">
    <location>
        <begin position="20"/>
        <end position="39"/>
    </location>
</feature>
<organism evidence="3 4">
    <name type="scientific">Zingiber officinale</name>
    <name type="common">Ginger</name>
    <name type="synonym">Amomum zingiber</name>
    <dbReference type="NCBI Taxonomy" id="94328"/>
    <lineage>
        <taxon>Eukaryota</taxon>
        <taxon>Viridiplantae</taxon>
        <taxon>Streptophyta</taxon>
        <taxon>Embryophyta</taxon>
        <taxon>Tracheophyta</taxon>
        <taxon>Spermatophyta</taxon>
        <taxon>Magnoliopsida</taxon>
        <taxon>Liliopsida</taxon>
        <taxon>Zingiberales</taxon>
        <taxon>Zingiberaceae</taxon>
        <taxon>Zingiber</taxon>
    </lineage>
</organism>
<evidence type="ECO:0000256" key="1">
    <source>
        <dbReference type="SAM" id="MobiDB-lite"/>
    </source>
</evidence>
<accession>A0A8J5F5G1</accession>
<reference evidence="3 4" key="1">
    <citation type="submission" date="2020-08" db="EMBL/GenBank/DDBJ databases">
        <title>Plant Genome Project.</title>
        <authorList>
            <person name="Zhang R.-G."/>
        </authorList>
    </citation>
    <scope>NUCLEOTIDE SEQUENCE [LARGE SCALE GENOMIC DNA]</scope>
    <source>
        <tissue evidence="3">Rhizome</tissue>
    </source>
</reference>
<evidence type="ECO:0000256" key="2">
    <source>
        <dbReference type="SAM" id="Phobius"/>
    </source>
</evidence>
<feature type="transmembrane region" description="Helical" evidence="2">
    <location>
        <begin position="82"/>
        <end position="103"/>
    </location>
</feature>
<gene>
    <name evidence="3" type="ORF">ZIOFF_062721</name>
</gene>
<comment type="caution">
    <text evidence="3">The sequence shown here is derived from an EMBL/GenBank/DDBJ whole genome shotgun (WGS) entry which is preliminary data.</text>
</comment>
<keyword evidence="2" id="KW-0812">Transmembrane</keyword>
<keyword evidence="4" id="KW-1185">Reference proteome</keyword>
<sequence length="133" mass="15199">MGYEITEVSAKDLGVDDQNLVLNGCPLIASGFLFDFWSFRLVSGRFVLILIVDRFRLEEFGFEDIFGFSNQRCFHFSIVPGILNWFGMVGFQSKLVVVLWMVLVRLKCEFEVGSSSSGERDTSQDMMEGIWTE</sequence>
<name>A0A8J5F5G1_ZINOF</name>
<dbReference type="AlphaFoldDB" id="A0A8J5F5G1"/>
<evidence type="ECO:0000313" key="4">
    <source>
        <dbReference type="Proteomes" id="UP000734854"/>
    </source>
</evidence>